<dbReference type="AlphaFoldDB" id="A0A0F9BSR3"/>
<comment type="caution">
    <text evidence="1">The sequence shown here is derived from an EMBL/GenBank/DDBJ whole genome shotgun (WGS) entry which is preliminary data.</text>
</comment>
<protein>
    <submittedName>
        <fullName evidence="1">Uncharacterized protein</fullName>
    </submittedName>
</protein>
<proteinExistence type="predicted"/>
<dbReference type="EMBL" id="LAZR01036380">
    <property type="protein sequence ID" value="KKL25004.1"/>
    <property type="molecule type" value="Genomic_DNA"/>
</dbReference>
<feature type="non-terminal residue" evidence="1">
    <location>
        <position position="1"/>
    </location>
</feature>
<accession>A0A0F9BSR3</accession>
<evidence type="ECO:0000313" key="1">
    <source>
        <dbReference type="EMBL" id="KKL25004.1"/>
    </source>
</evidence>
<reference evidence="1" key="1">
    <citation type="journal article" date="2015" name="Nature">
        <title>Complex archaea that bridge the gap between prokaryotes and eukaryotes.</title>
        <authorList>
            <person name="Spang A."/>
            <person name="Saw J.H."/>
            <person name="Jorgensen S.L."/>
            <person name="Zaremba-Niedzwiedzka K."/>
            <person name="Martijn J."/>
            <person name="Lind A.E."/>
            <person name="van Eijk R."/>
            <person name="Schleper C."/>
            <person name="Guy L."/>
            <person name="Ettema T.J."/>
        </authorList>
    </citation>
    <scope>NUCLEOTIDE SEQUENCE</scope>
</reference>
<name>A0A0F9BSR3_9ZZZZ</name>
<organism evidence="1">
    <name type="scientific">marine sediment metagenome</name>
    <dbReference type="NCBI Taxonomy" id="412755"/>
    <lineage>
        <taxon>unclassified sequences</taxon>
        <taxon>metagenomes</taxon>
        <taxon>ecological metagenomes</taxon>
    </lineage>
</organism>
<sequence>EKCMHCWEKANEYEVRDRAGALNLLPASVIMEIARPSRKGGD</sequence>
<gene>
    <name evidence="1" type="ORF">LCGC14_2409690</name>
</gene>